<gene>
    <name evidence="8 10" type="ORF">BDZ99DRAFT_393154</name>
</gene>
<keyword evidence="3" id="KW-0812">Transmembrane</keyword>
<reference evidence="10" key="2">
    <citation type="submission" date="2020-04" db="EMBL/GenBank/DDBJ databases">
        <authorList>
            <consortium name="NCBI Genome Project"/>
        </authorList>
    </citation>
    <scope>NUCLEOTIDE SEQUENCE</scope>
    <source>
        <strain evidence="10">CBS 304.34</strain>
    </source>
</reference>
<dbReference type="GO" id="GO:0005739">
    <property type="term" value="C:mitochondrion"/>
    <property type="evidence" value="ECO:0007669"/>
    <property type="project" value="TreeGrafter"/>
</dbReference>
<dbReference type="PANTHER" id="PTHR11266:SF113">
    <property type="entry name" value="MEMBRANE PROTEIN, MPV17_PMP22 FAMILY, PUTATIVE (AFU_ORTHOLOGUE AFUA_1G13840)-RELATED"/>
    <property type="match status" value="1"/>
</dbReference>
<evidence type="ECO:0000256" key="3">
    <source>
        <dbReference type="ARBA" id="ARBA00022692"/>
    </source>
</evidence>
<evidence type="ECO:0000256" key="2">
    <source>
        <dbReference type="ARBA" id="ARBA00006824"/>
    </source>
</evidence>
<dbReference type="PANTHER" id="PTHR11266">
    <property type="entry name" value="PEROXISOMAL MEMBRANE PROTEIN 2, PXMP2 MPV17"/>
    <property type="match status" value="1"/>
</dbReference>
<feature type="region of interest" description="Disordered" evidence="7">
    <location>
        <begin position="256"/>
        <end position="283"/>
    </location>
</feature>
<evidence type="ECO:0000313" key="8">
    <source>
        <dbReference type="EMBL" id="KAF2807073.1"/>
    </source>
</evidence>
<feature type="region of interest" description="Disordered" evidence="7">
    <location>
        <begin position="92"/>
        <end position="120"/>
    </location>
</feature>
<feature type="region of interest" description="Disordered" evidence="7">
    <location>
        <begin position="22"/>
        <end position="42"/>
    </location>
</feature>
<evidence type="ECO:0000256" key="5">
    <source>
        <dbReference type="ARBA" id="ARBA00023136"/>
    </source>
</evidence>
<dbReference type="OrthoDB" id="430207at2759"/>
<evidence type="ECO:0000256" key="4">
    <source>
        <dbReference type="ARBA" id="ARBA00022989"/>
    </source>
</evidence>
<keyword evidence="9" id="KW-1185">Reference proteome</keyword>
<feature type="compositionally biased region" description="Polar residues" evidence="7">
    <location>
        <begin position="25"/>
        <end position="41"/>
    </location>
</feature>
<dbReference type="GeneID" id="54456724"/>
<evidence type="ECO:0000313" key="9">
    <source>
        <dbReference type="Proteomes" id="UP000504636"/>
    </source>
</evidence>
<organism evidence="8">
    <name type="scientific">Mytilinidion resinicola</name>
    <dbReference type="NCBI Taxonomy" id="574789"/>
    <lineage>
        <taxon>Eukaryota</taxon>
        <taxon>Fungi</taxon>
        <taxon>Dikarya</taxon>
        <taxon>Ascomycota</taxon>
        <taxon>Pezizomycotina</taxon>
        <taxon>Dothideomycetes</taxon>
        <taxon>Pleosporomycetidae</taxon>
        <taxon>Mytilinidiales</taxon>
        <taxon>Mytilinidiaceae</taxon>
        <taxon>Mytilinidion</taxon>
    </lineage>
</organism>
<dbReference type="GO" id="GO:0016020">
    <property type="term" value="C:membrane"/>
    <property type="evidence" value="ECO:0007669"/>
    <property type="project" value="UniProtKB-SubCell"/>
</dbReference>
<evidence type="ECO:0000256" key="7">
    <source>
        <dbReference type="SAM" id="MobiDB-lite"/>
    </source>
</evidence>
<dbReference type="Pfam" id="PF04117">
    <property type="entry name" value="Mpv17_PMP22"/>
    <property type="match status" value="1"/>
</dbReference>
<feature type="compositionally biased region" description="Low complexity" evidence="7">
    <location>
        <begin position="92"/>
        <end position="105"/>
    </location>
</feature>
<sequence>MRRTTSACARILFERSKCLPRPQTRFKSTNTNATPTESSPKTIPGPSWVWLEPIATPFRAYGRAQQRRPYVTQLLSSLAIYFCGDLSAQRISPSPTTSDTTKTVTGQDNEEGEEQTSERKWDPARTGRALLIGGISSIPSYRWFLWLGNSFNYSSKLLSLSTKVFVNQVAFTPIFNCYFFAMQSALTGATPAEIVRRVQDTVPVSWVNSCKIWPAVTAFSFTFVPFQYRSIFAGVIAVGWQTYLSILNQRAAAKEESEHEREAIHPPSPAPATQEAEKQRALV</sequence>
<dbReference type="InterPro" id="IPR007248">
    <property type="entry name" value="Mpv17_PMP22"/>
</dbReference>
<dbReference type="AlphaFoldDB" id="A0A6A6YEW9"/>
<comment type="similarity">
    <text evidence="2 6">Belongs to the peroxisomal membrane protein PXMP2/4 family.</text>
</comment>
<dbReference type="EMBL" id="MU003706">
    <property type="protein sequence ID" value="KAF2807073.1"/>
    <property type="molecule type" value="Genomic_DNA"/>
</dbReference>
<dbReference type="RefSeq" id="XP_033574037.1">
    <property type="nucleotide sequence ID" value="XM_033715831.1"/>
</dbReference>
<accession>A0A6A6YEW9</accession>
<protein>
    <recommendedName>
        <fullName evidence="11">Integral membrane protein-like protein</fullName>
    </recommendedName>
</protein>
<evidence type="ECO:0000256" key="6">
    <source>
        <dbReference type="RuleBase" id="RU363053"/>
    </source>
</evidence>
<keyword evidence="5" id="KW-0472">Membrane</keyword>
<name>A0A6A6YEW9_9PEZI</name>
<evidence type="ECO:0008006" key="11">
    <source>
        <dbReference type="Google" id="ProtNLM"/>
    </source>
</evidence>
<evidence type="ECO:0000256" key="1">
    <source>
        <dbReference type="ARBA" id="ARBA00004141"/>
    </source>
</evidence>
<reference evidence="8 10" key="1">
    <citation type="journal article" date="2020" name="Stud. Mycol.">
        <title>101 Dothideomycetes genomes: a test case for predicting lifestyles and emergence of pathogens.</title>
        <authorList>
            <person name="Haridas S."/>
            <person name="Albert R."/>
            <person name="Binder M."/>
            <person name="Bloem J."/>
            <person name="Labutti K."/>
            <person name="Salamov A."/>
            <person name="Andreopoulos B."/>
            <person name="Baker S."/>
            <person name="Barry K."/>
            <person name="Bills G."/>
            <person name="Bluhm B."/>
            <person name="Cannon C."/>
            <person name="Castanera R."/>
            <person name="Culley D."/>
            <person name="Daum C."/>
            <person name="Ezra D."/>
            <person name="Gonzalez J."/>
            <person name="Henrissat B."/>
            <person name="Kuo A."/>
            <person name="Liang C."/>
            <person name="Lipzen A."/>
            <person name="Lutzoni F."/>
            <person name="Magnuson J."/>
            <person name="Mondo S."/>
            <person name="Nolan M."/>
            <person name="Ohm R."/>
            <person name="Pangilinan J."/>
            <person name="Park H.-J."/>
            <person name="Ramirez L."/>
            <person name="Alfaro M."/>
            <person name="Sun H."/>
            <person name="Tritt A."/>
            <person name="Yoshinaga Y."/>
            <person name="Zwiers L.-H."/>
            <person name="Turgeon B."/>
            <person name="Goodwin S."/>
            <person name="Spatafora J."/>
            <person name="Crous P."/>
            <person name="Grigoriev I."/>
        </authorList>
    </citation>
    <scope>NUCLEOTIDE SEQUENCE</scope>
    <source>
        <strain evidence="8 10">CBS 304.34</strain>
    </source>
</reference>
<comment type="subcellular location">
    <subcellularLocation>
        <location evidence="1">Membrane</location>
        <topology evidence="1">Multi-pass membrane protein</topology>
    </subcellularLocation>
</comment>
<evidence type="ECO:0000313" key="10">
    <source>
        <dbReference type="RefSeq" id="XP_033574037.1"/>
    </source>
</evidence>
<keyword evidence="4" id="KW-1133">Transmembrane helix</keyword>
<reference evidence="10" key="3">
    <citation type="submission" date="2025-04" db="UniProtKB">
        <authorList>
            <consortium name="RefSeq"/>
        </authorList>
    </citation>
    <scope>IDENTIFICATION</scope>
    <source>
        <strain evidence="10">CBS 304.34</strain>
    </source>
</reference>
<proteinExistence type="inferred from homology"/>
<dbReference type="Proteomes" id="UP000504636">
    <property type="component" value="Unplaced"/>
</dbReference>